<proteinExistence type="predicted"/>
<keyword evidence="2" id="KW-1185">Reference proteome</keyword>
<name>A0ABW5TQT9_9SPHI</name>
<accession>A0ABW5TQT9</accession>
<dbReference type="RefSeq" id="WP_379041148.1">
    <property type="nucleotide sequence ID" value="NZ_JBHSKW010000007.1"/>
</dbReference>
<organism evidence="1 2">
    <name type="scientific">Pedobacter alpinus</name>
    <dbReference type="NCBI Taxonomy" id="1590643"/>
    <lineage>
        <taxon>Bacteria</taxon>
        <taxon>Pseudomonadati</taxon>
        <taxon>Bacteroidota</taxon>
        <taxon>Sphingobacteriia</taxon>
        <taxon>Sphingobacteriales</taxon>
        <taxon>Sphingobacteriaceae</taxon>
        <taxon>Pedobacter</taxon>
    </lineage>
</organism>
<evidence type="ECO:0000313" key="1">
    <source>
        <dbReference type="EMBL" id="MFD2731219.1"/>
    </source>
</evidence>
<dbReference type="Proteomes" id="UP001597546">
    <property type="component" value="Unassembled WGS sequence"/>
</dbReference>
<reference evidence="2" key="1">
    <citation type="journal article" date="2019" name="Int. J. Syst. Evol. Microbiol.">
        <title>The Global Catalogue of Microorganisms (GCM) 10K type strain sequencing project: providing services to taxonomists for standard genome sequencing and annotation.</title>
        <authorList>
            <consortium name="The Broad Institute Genomics Platform"/>
            <consortium name="The Broad Institute Genome Sequencing Center for Infectious Disease"/>
            <person name="Wu L."/>
            <person name="Ma J."/>
        </authorList>
    </citation>
    <scope>NUCLEOTIDE SEQUENCE [LARGE SCALE GENOMIC DNA]</scope>
    <source>
        <strain evidence="2">KCTC 42456</strain>
    </source>
</reference>
<comment type="caution">
    <text evidence="1">The sequence shown here is derived from an EMBL/GenBank/DDBJ whole genome shotgun (WGS) entry which is preliminary data.</text>
</comment>
<dbReference type="EMBL" id="JBHULV010000017">
    <property type="protein sequence ID" value="MFD2731219.1"/>
    <property type="molecule type" value="Genomic_DNA"/>
</dbReference>
<protein>
    <submittedName>
        <fullName evidence="1">Uncharacterized protein</fullName>
    </submittedName>
</protein>
<evidence type="ECO:0000313" key="2">
    <source>
        <dbReference type="Proteomes" id="UP001597546"/>
    </source>
</evidence>
<gene>
    <name evidence="1" type="ORF">ACFSSE_05830</name>
</gene>
<dbReference type="PROSITE" id="PS51257">
    <property type="entry name" value="PROKAR_LIPOPROTEIN"/>
    <property type="match status" value="1"/>
</dbReference>
<sequence>MKKLKCGLIMLMIIAFGSCKKDENKTKIGDKNEVKNIGVIKVQASRDGVWDVLGYGYDVTGDYANINDTKLPIIDVTRLKSERPDVIGTSPGDQRYGLLKYGENAEDYSSDLSRNLKATTDFKVFKGTLTSSFGLTQKYNNKDIYAQGQRI</sequence>